<evidence type="ECO:0000256" key="4">
    <source>
        <dbReference type="ARBA" id="ARBA00022989"/>
    </source>
</evidence>
<keyword evidence="8" id="KW-1185">Reference proteome</keyword>
<evidence type="ECO:0000256" key="3">
    <source>
        <dbReference type="ARBA" id="ARBA00022692"/>
    </source>
</evidence>
<evidence type="ECO:0000256" key="5">
    <source>
        <dbReference type="ARBA" id="ARBA00023136"/>
    </source>
</evidence>
<evidence type="ECO:0000313" key="7">
    <source>
        <dbReference type="EMBL" id="SFL89711.1"/>
    </source>
</evidence>
<evidence type="ECO:0000256" key="2">
    <source>
        <dbReference type="ARBA" id="ARBA00022475"/>
    </source>
</evidence>
<gene>
    <name evidence="7" type="ORF">SAMN02982985_01925</name>
</gene>
<dbReference type="RefSeq" id="WP_093386893.1">
    <property type="nucleotide sequence ID" value="NZ_FOTW01000009.1"/>
</dbReference>
<feature type="transmembrane region" description="Helical" evidence="6">
    <location>
        <begin position="176"/>
        <end position="193"/>
    </location>
</feature>
<evidence type="ECO:0000256" key="1">
    <source>
        <dbReference type="ARBA" id="ARBA00004651"/>
    </source>
</evidence>
<dbReference type="Pfam" id="PF01810">
    <property type="entry name" value="LysE"/>
    <property type="match status" value="1"/>
</dbReference>
<keyword evidence="4 6" id="KW-1133">Transmembrane helix</keyword>
<dbReference type="GO" id="GO:0005886">
    <property type="term" value="C:plasma membrane"/>
    <property type="evidence" value="ECO:0007669"/>
    <property type="project" value="UniProtKB-SubCell"/>
</dbReference>
<feature type="transmembrane region" description="Helical" evidence="6">
    <location>
        <begin position="40"/>
        <end position="65"/>
    </location>
</feature>
<sequence length="194" mass="20487">MTELLPLMSYCFVMSATPGPNNVMLATTGANFGGRGALPAILGIQTGMFVQTMLMCVGLGSVFTAYPLTQQVLRIAGSLYLVFLAWKLSGASVGGAQAPKAVSFAQAAIFQALNPKSWVKAVTVASVFMPAGHNPLAAALLVALIGTLVGMPCNVMWALFGVSIRHLLKDPRKQRVFNLTMGAILLVLAVMFLR</sequence>
<dbReference type="PANTHER" id="PTHR30086">
    <property type="entry name" value="ARGININE EXPORTER PROTEIN ARGO"/>
    <property type="match status" value="1"/>
</dbReference>
<accession>A0A1I4LFM4</accession>
<comment type="subcellular location">
    <subcellularLocation>
        <location evidence="1">Cell membrane</location>
        <topology evidence="1">Multi-pass membrane protein</topology>
    </subcellularLocation>
</comment>
<dbReference type="OrthoDB" id="9812084at2"/>
<dbReference type="STRING" id="758825.SAMN02982985_01925"/>
<keyword evidence="3 6" id="KW-0812">Transmembrane</keyword>
<keyword evidence="2" id="KW-1003">Cell membrane</keyword>
<proteinExistence type="predicted"/>
<name>A0A1I4LFM4_9BURK</name>
<keyword evidence="5 6" id="KW-0472">Membrane</keyword>
<dbReference type="PANTHER" id="PTHR30086:SF20">
    <property type="entry name" value="ARGININE EXPORTER PROTEIN ARGO-RELATED"/>
    <property type="match status" value="1"/>
</dbReference>
<dbReference type="Proteomes" id="UP000199470">
    <property type="component" value="Unassembled WGS sequence"/>
</dbReference>
<evidence type="ECO:0000256" key="6">
    <source>
        <dbReference type="SAM" id="Phobius"/>
    </source>
</evidence>
<organism evidence="7 8">
    <name type="scientific">Rugamonas rubra</name>
    <dbReference type="NCBI Taxonomy" id="758825"/>
    <lineage>
        <taxon>Bacteria</taxon>
        <taxon>Pseudomonadati</taxon>
        <taxon>Pseudomonadota</taxon>
        <taxon>Betaproteobacteria</taxon>
        <taxon>Burkholderiales</taxon>
        <taxon>Oxalobacteraceae</taxon>
        <taxon>Telluria group</taxon>
        <taxon>Rugamonas</taxon>
    </lineage>
</organism>
<reference evidence="7 8" key="1">
    <citation type="submission" date="2016-10" db="EMBL/GenBank/DDBJ databases">
        <authorList>
            <person name="de Groot N.N."/>
        </authorList>
    </citation>
    <scope>NUCLEOTIDE SEQUENCE [LARGE SCALE GENOMIC DNA]</scope>
    <source>
        <strain evidence="7 8">ATCC 43154</strain>
    </source>
</reference>
<dbReference type="GO" id="GO:0033228">
    <property type="term" value="P:cysteine export across plasma membrane"/>
    <property type="evidence" value="ECO:0007669"/>
    <property type="project" value="TreeGrafter"/>
</dbReference>
<feature type="transmembrane region" description="Helical" evidence="6">
    <location>
        <begin position="136"/>
        <end position="164"/>
    </location>
</feature>
<dbReference type="GO" id="GO:0015171">
    <property type="term" value="F:amino acid transmembrane transporter activity"/>
    <property type="evidence" value="ECO:0007669"/>
    <property type="project" value="TreeGrafter"/>
</dbReference>
<evidence type="ECO:0000313" key="8">
    <source>
        <dbReference type="Proteomes" id="UP000199470"/>
    </source>
</evidence>
<protein>
    <submittedName>
        <fullName evidence="7">Threonine/homoserine/homoserine lactone efflux protein</fullName>
    </submittedName>
</protein>
<dbReference type="InterPro" id="IPR001123">
    <property type="entry name" value="LeuE-type"/>
</dbReference>
<dbReference type="EMBL" id="FOTW01000009">
    <property type="protein sequence ID" value="SFL89711.1"/>
    <property type="molecule type" value="Genomic_DNA"/>
</dbReference>
<feature type="transmembrane region" description="Helical" evidence="6">
    <location>
        <begin position="72"/>
        <end position="89"/>
    </location>
</feature>
<dbReference type="AlphaFoldDB" id="A0A1I4LFM4"/>